<dbReference type="EMBL" id="ABCA03000052">
    <property type="protein sequence ID" value="EDR99976.1"/>
    <property type="molecule type" value="Genomic_DNA"/>
</dbReference>
<evidence type="ECO:0000313" key="2">
    <source>
        <dbReference type="Proteomes" id="UP000005326"/>
    </source>
</evidence>
<proteinExistence type="predicted"/>
<organism evidence="1 2">
    <name type="scientific">[Eubacterium] siraeum DSM 15702</name>
    <dbReference type="NCBI Taxonomy" id="428128"/>
    <lineage>
        <taxon>Bacteria</taxon>
        <taxon>Bacillati</taxon>
        <taxon>Bacillota</taxon>
        <taxon>Clostridia</taxon>
        <taxon>Eubacteriales</taxon>
        <taxon>Oscillospiraceae</taxon>
        <taxon>Oscillospiraceae incertae sedis</taxon>
    </lineage>
</organism>
<protein>
    <submittedName>
        <fullName evidence="1">Uncharacterized protein</fullName>
    </submittedName>
</protein>
<dbReference type="Proteomes" id="UP000005326">
    <property type="component" value="Unassembled WGS sequence"/>
</dbReference>
<gene>
    <name evidence="1" type="ORF">EUBSIR_02117</name>
</gene>
<evidence type="ECO:0000313" key="1">
    <source>
        <dbReference type="EMBL" id="EDR99976.1"/>
    </source>
</evidence>
<sequence>MLEGNSVMMVLMENNPYRLDGKKYSNFGNSPVNYKMKIM</sequence>
<name>B0MQK1_9FIRM</name>
<reference evidence="1" key="1">
    <citation type="submission" date="2007-10" db="EMBL/GenBank/DDBJ databases">
        <authorList>
            <person name="Fulton L."/>
            <person name="Clifton S."/>
            <person name="Fulton B."/>
            <person name="Xu J."/>
            <person name="Minx P."/>
            <person name="Pepin K.H."/>
            <person name="Johnson M."/>
            <person name="Thiruvilangam P."/>
            <person name="Bhonagiri V."/>
            <person name="Nash W.E."/>
            <person name="Mardis E.R."/>
            <person name="Wilson R.K."/>
        </authorList>
    </citation>
    <scope>NUCLEOTIDE SEQUENCE [LARGE SCALE GENOMIC DNA]</scope>
    <source>
        <strain evidence="1">DSM 15702</strain>
    </source>
</reference>
<reference evidence="1" key="2">
    <citation type="submission" date="2014-06" db="EMBL/GenBank/DDBJ databases">
        <title>Draft genome sequence of Eubacterium siraeum (DSM 15702).</title>
        <authorList>
            <person name="Sudarsanam P."/>
            <person name="Ley R."/>
            <person name="Guruge J."/>
            <person name="Turnbaugh P.J."/>
            <person name="Mahowald M."/>
            <person name="Liep D."/>
            <person name="Gordon J."/>
        </authorList>
    </citation>
    <scope>NUCLEOTIDE SEQUENCE</scope>
    <source>
        <strain evidence="1">DSM 15702</strain>
    </source>
</reference>
<dbReference type="AlphaFoldDB" id="B0MQK1"/>
<accession>B0MQK1</accession>
<comment type="caution">
    <text evidence="1">The sequence shown here is derived from an EMBL/GenBank/DDBJ whole genome shotgun (WGS) entry which is preliminary data.</text>
</comment>
<keyword evidence="2" id="KW-1185">Reference proteome</keyword>